<dbReference type="InterPro" id="IPR000483">
    <property type="entry name" value="Cys-rich_flank_reg_C"/>
</dbReference>
<keyword evidence="2" id="KW-0433">Leucine-rich repeat</keyword>
<evidence type="ECO:0000256" key="7">
    <source>
        <dbReference type="ARBA" id="ARBA00023136"/>
    </source>
</evidence>
<evidence type="ECO:0000256" key="10">
    <source>
        <dbReference type="ARBA" id="ARBA00023319"/>
    </source>
</evidence>
<dbReference type="SMART" id="SM00082">
    <property type="entry name" value="LRRCT"/>
    <property type="match status" value="1"/>
</dbReference>
<dbReference type="SMART" id="SM00409">
    <property type="entry name" value="IG"/>
    <property type="match status" value="1"/>
</dbReference>
<dbReference type="PROSITE" id="PS50853">
    <property type="entry name" value="FN3"/>
    <property type="match status" value="1"/>
</dbReference>
<comment type="subcellular location">
    <subcellularLocation>
        <location evidence="1">Membrane</location>
        <topology evidence="1">Single-pass membrane protein</topology>
    </subcellularLocation>
</comment>
<evidence type="ECO:0000259" key="15">
    <source>
        <dbReference type="PROSITE" id="PS50853"/>
    </source>
</evidence>
<protein>
    <submittedName>
        <fullName evidence="17">Leucine-rich repeat neuronal protein 1-like</fullName>
    </submittedName>
</protein>
<dbReference type="InterPro" id="IPR003961">
    <property type="entry name" value="FN3_dom"/>
</dbReference>
<feature type="region of interest" description="Disordered" evidence="11">
    <location>
        <begin position="706"/>
        <end position="735"/>
    </location>
</feature>
<dbReference type="AlphaFoldDB" id="A0AAJ7U361"/>
<evidence type="ECO:0000256" key="13">
    <source>
        <dbReference type="SAM" id="SignalP"/>
    </source>
</evidence>
<dbReference type="InterPro" id="IPR003598">
    <property type="entry name" value="Ig_sub2"/>
</dbReference>
<dbReference type="CDD" id="cd00063">
    <property type="entry name" value="FN3"/>
    <property type="match status" value="1"/>
</dbReference>
<evidence type="ECO:0000256" key="12">
    <source>
        <dbReference type="SAM" id="Phobius"/>
    </source>
</evidence>
<evidence type="ECO:0000256" key="1">
    <source>
        <dbReference type="ARBA" id="ARBA00004167"/>
    </source>
</evidence>
<keyword evidence="7 12" id="KW-0472">Membrane</keyword>
<proteinExistence type="predicted"/>
<evidence type="ECO:0000256" key="3">
    <source>
        <dbReference type="ARBA" id="ARBA00022692"/>
    </source>
</evidence>
<accession>A0AAJ7U361</accession>
<dbReference type="InterPro" id="IPR007110">
    <property type="entry name" value="Ig-like_dom"/>
</dbReference>
<feature type="domain" description="Fibronectin type-III" evidence="15">
    <location>
        <begin position="533"/>
        <end position="629"/>
    </location>
</feature>
<organism evidence="16 17">
    <name type="scientific">Petromyzon marinus</name>
    <name type="common">Sea lamprey</name>
    <dbReference type="NCBI Taxonomy" id="7757"/>
    <lineage>
        <taxon>Eukaryota</taxon>
        <taxon>Metazoa</taxon>
        <taxon>Chordata</taxon>
        <taxon>Craniata</taxon>
        <taxon>Vertebrata</taxon>
        <taxon>Cyclostomata</taxon>
        <taxon>Hyperoartia</taxon>
        <taxon>Petromyzontiformes</taxon>
        <taxon>Petromyzontidae</taxon>
        <taxon>Petromyzon</taxon>
    </lineage>
</organism>
<keyword evidence="3 12" id="KW-0812">Transmembrane</keyword>
<gene>
    <name evidence="17" type="primary">LOC116952797</name>
</gene>
<dbReference type="PROSITE" id="PS51450">
    <property type="entry name" value="LRR"/>
    <property type="match status" value="2"/>
</dbReference>
<dbReference type="PANTHER" id="PTHR24369:SF210">
    <property type="entry name" value="CHAOPTIN-RELATED"/>
    <property type="match status" value="1"/>
</dbReference>
<dbReference type="FunFam" id="3.80.10.10:FF:000056">
    <property type="entry name" value="Leucine-rich repeat neuronal protein 1"/>
    <property type="match status" value="1"/>
</dbReference>
<keyword evidence="16" id="KW-1185">Reference proteome</keyword>
<keyword evidence="4 13" id="KW-0732">Signal</keyword>
<feature type="transmembrane region" description="Helical" evidence="12">
    <location>
        <begin position="642"/>
        <end position="665"/>
    </location>
</feature>
<dbReference type="SUPFAM" id="SSF48726">
    <property type="entry name" value="Immunoglobulin"/>
    <property type="match status" value="1"/>
</dbReference>
<keyword evidence="6 12" id="KW-1133">Transmembrane helix</keyword>
<dbReference type="Gene3D" id="3.80.10.10">
    <property type="entry name" value="Ribonuclease Inhibitor"/>
    <property type="match status" value="2"/>
</dbReference>
<dbReference type="InterPro" id="IPR003599">
    <property type="entry name" value="Ig_sub"/>
</dbReference>
<dbReference type="PROSITE" id="PS50835">
    <property type="entry name" value="IG_LIKE"/>
    <property type="match status" value="1"/>
</dbReference>
<evidence type="ECO:0000256" key="9">
    <source>
        <dbReference type="ARBA" id="ARBA00023180"/>
    </source>
</evidence>
<keyword evidence="9" id="KW-0325">Glycoprotein</keyword>
<evidence type="ECO:0000256" key="2">
    <source>
        <dbReference type="ARBA" id="ARBA00022614"/>
    </source>
</evidence>
<dbReference type="InterPro" id="IPR013098">
    <property type="entry name" value="Ig_I-set"/>
</dbReference>
<feature type="signal peptide" evidence="13">
    <location>
        <begin position="1"/>
        <end position="28"/>
    </location>
</feature>
<dbReference type="Proteomes" id="UP001318040">
    <property type="component" value="Chromosome 48"/>
</dbReference>
<dbReference type="InterPro" id="IPR050541">
    <property type="entry name" value="LRR_TM_domain-containing"/>
</dbReference>
<dbReference type="PANTHER" id="PTHR24369">
    <property type="entry name" value="ANTIGEN BSP, PUTATIVE-RELATED"/>
    <property type="match status" value="1"/>
</dbReference>
<keyword evidence="10" id="KW-0393">Immunoglobulin domain</keyword>
<evidence type="ECO:0000256" key="5">
    <source>
        <dbReference type="ARBA" id="ARBA00022737"/>
    </source>
</evidence>
<feature type="chain" id="PRO_5042542895" evidence="13">
    <location>
        <begin position="29"/>
        <end position="735"/>
    </location>
</feature>
<dbReference type="GO" id="GO:0005886">
    <property type="term" value="C:plasma membrane"/>
    <property type="evidence" value="ECO:0007669"/>
    <property type="project" value="TreeGrafter"/>
</dbReference>
<dbReference type="SUPFAM" id="SSF52058">
    <property type="entry name" value="L domain-like"/>
    <property type="match status" value="1"/>
</dbReference>
<dbReference type="KEGG" id="pmrn:116952797"/>
<reference evidence="17" key="1">
    <citation type="submission" date="2025-08" db="UniProtKB">
        <authorList>
            <consortium name="RefSeq"/>
        </authorList>
    </citation>
    <scope>IDENTIFICATION</scope>
    <source>
        <tissue evidence="17">Sperm</tissue>
    </source>
</reference>
<dbReference type="SMART" id="SM00365">
    <property type="entry name" value="LRR_SD22"/>
    <property type="match status" value="4"/>
</dbReference>
<dbReference type="Pfam" id="PF13855">
    <property type="entry name" value="LRR_8"/>
    <property type="match status" value="3"/>
</dbReference>
<evidence type="ECO:0000256" key="4">
    <source>
        <dbReference type="ARBA" id="ARBA00022729"/>
    </source>
</evidence>
<evidence type="ECO:0000313" key="17">
    <source>
        <dbReference type="RefSeq" id="XP_032828344.1"/>
    </source>
</evidence>
<dbReference type="InterPro" id="IPR036179">
    <property type="entry name" value="Ig-like_dom_sf"/>
</dbReference>
<dbReference type="SMART" id="SM00408">
    <property type="entry name" value="IGc2"/>
    <property type="match status" value="1"/>
</dbReference>
<dbReference type="SMART" id="SM00369">
    <property type="entry name" value="LRR_TYP"/>
    <property type="match status" value="9"/>
</dbReference>
<dbReference type="InterPro" id="IPR032675">
    <property type="entry name" value="LRR_dom_sf"/>
</dbReference>
<feature type="domain" description="Ig-like" evidence="14">
    <location>
        <begin position="430"/>
        <end position="521"/>
    </location>
</feature>
<dbReference type="RefSeq" id="XP_032828344.1">
    <property type="nucleotide sequence ID" value="XM_032972453.1"/>
</dbReference>
<evidence type="ECO:0000256" key="11">
    <source>
        <dbReference type="SAM" id="MobiDB-lite"/>
    </source>
</evidence>
<feature type="compositionally biased region" description="Polar residues" evidence="11">
    <location>
        <begin position="723"/>
        <end position="735"/>
    </location>
</feature>
<evidence type="ECO:0000256" key="6">
    <source>
        <dbReference type="ARBA" id="ARBA00022989"/>
    </source>
</evidence>
<dbReference type="InterPro" id="IPR003591">
    <property type="entry name" value="Leu-rich_rpt_typical-subtyp"/>
</dbReference>
<keyword evidence="8" id="KW-1015">Disulfide bond</keyword>
<evidence type="ECO:0000256" key="8">
    <source>
        <dbReference type="ARBA" id="ARBA00023157"/>
    </source>
</evidence>
<name>A0AAJ7U361_PETMA</name>
<evidence type="ECO:0000313" key="16">
    <source>
        <dbReference type="Proteomes" id="UP001318040"/>
    </source>
</evidence>
<dbReference type="Pfam" id="PF07679">
    <property type="entry name" value="I-set"/>
    <property type="match status" value="1"/>
</dbReference>
<evidence type="ECO:0000259" key="14">
    <source>
        <dbReference type="PROSITE" id="PS50835"/>
    </source>
</evidence>
<dbReference type="Gene3D" id="2.60.40.10">
    <property type="entry name" value="Immunoglobulins"/>
    <property type="match status" value="2"/>
</dbReference>
<dbReference type="InterPro" id="IPR013783">
    <property type="entry name" value="Ig-like_fold"/>
</dbReference>
<sequence>MAAQALRPLRACLFFPTLLLLLPAACYGSQWASWCPEPCVCEVRPWFTPQSTYREAPTVDCNDQHLTGIPPGIVTTTEVLLLQGNSIAVVPDPISSSLLNLTDLDFSQNNFSSVLDTGLSNLTQLVTLHLEENHVTELPDGCLKDLANLQELYLNHNQIRTVAPGAFRGLSSLLRLHLNSNQLRSIDARWFAHTPGLEILMIGENPVSGIVDFNFRPLANLRSLVLAGMGLSVLPSEAMVGLDNLESLSFYDNQLERVPRVALQRVPTLKFLDLNKNPIRHISDGDFRDMLRLKELGVSSMAELVSVERFALDNLPELTKVEATNNPKLGYVHREAFRDVPKLESLMLNDNALSALYFATVRSLPSLREVSLHGNPLRCDCVSRWLGANQTAVRFLEPESMRCASPSDAEGRDAREAASLGGALAEACLPLIAPAALPSKLELQPHASATLECSAVGEPEPAIYWVTPRGDRVAADSPPGRYRVELEGRLVISDARGDDAGLYTCVAHNSEGADTRGVTLRVTGGPAGPGGVEARGLTLAVKGVDARSVLVVWQVNPDTLTPSDVKWSSATVKVESSRASYTAHVPVGVREYNLTHLQPATAYAVCLAVATAQQRAARRSCVNVTTRSAPLLVSPAERQANVATAAAAASVFAALTLASLAACAVRRLRRRSYDQSLKQYVQKGSSIPLDELYPPLIGLWEAEGGEREKEGAEGKASASSSATSQVDTSRSYYMW</sequence>
<dbReference type="FunFam" id="3.80.10.10:FF:000074">
    <property type="entry name" value="Leucine-rich repeat neuronal protein 1"/>
    <property type="match status" value="1"/>
</dbReference>
<keyword evidence="5" id="KW-0677">Repeat</keyword>
<dbReference type="InterPro" id="IPR001611">
    <property type="entry name" value="Leu-rich_rpt"/>
</dbReference>